<reference evidence="6 7" key="1">
    <citation type="journal article" date="2019" name="Environ. Microbiol.">
        <title>At the nexus of three kingdoms: the genome of the mycorrhizal fungus Gigaspora margarita provides insights into plant, endobacterial and fungal interactions.</title>
        <authorList>
            <person name="Venice F."/>
            <person name="Ghignone S."/>
            <person name="Salvioli di Fossalunga A."/>
            <person name="Amselem J."/>
            <person name="Novero M."/>
            <person name="Xianan X."/>
            <person name="Sedzielewska Toro K."/>
            <person name="Morin E."/>
            <person name="Lipzen A."/>
            <person name="Grigoriev I.V."/>
            <person name="Henrissat B."/>
            <person name="Martin F.M."/>
            <person name="Bonfante P."/>
        </authorList>
    </citation>
    <scope>NUCLEOTIDE SEQUENCE [LARGE SCALE GENOMIC DNA]</scope>
    <source>
        <strain evidence="6 7">BEG34</strain>
    </source>
</reference>
<evidence type="ECO:0000259" key="4">
    <source>
        <dbReference type="Pfam" id="PF10433"/>
    </source>
</evidence>
<dbReference type="InterPro" id="IPR058543">
    <property type="entry name" value="Beta-prop_RSE1/DDB1/CPSF1_2nd"/>
</dbReference>
<comment type="subcellular location">
    <subcellularLocation>
        <location evidence="1">Nucleus</location>
    </subcellularLocation>
</comment>
<evidence type="ECO:0000259" key="5">
    <source>
        <dbReference type="Pfam" id="PF23726"/>
    </source>
</evidence>
<organism evidence="6 7">
    <name type="scientific">Gigaspora margarita</name>
    <dbReference type="NCBI Taxonomy" id="4874"/>
    <lineage>
        <taxon>Eukaryota</taxon>
        <taxon>Fungi</taxon>
        <taxon>Fungi incertae sedis</taxon>
        <taxon>Mucoromycota</taxon>
        <taxon>Glomeromycotina</taxon>
        <taxon>Glomeromycetes</taxon>
        <taxon>Diversisporales</taxon>
        <taxon>Gigasporaceae</taxon>
        <taxon>Gigaspora</taxon>
    </lineage>
</organism>
<dbReference type="EMBL" id="WTPW01002539">
    <property type="protein sequence ID" value="KAF0377850.1"/>
    <property type="molecule type" value="Genomic_DNA"/>
</dbReference>
<dbReference type="Pfam" id="PF10433">
    <property type="entry name" value="Beta-prop_RSE1_1st"/>
    <property type="match status" value="1"/>
</dbReference>
<name>A0A8H3WZU9_GIGMA</name>
<keyword evidence="7" id="KW-1185">Reference proteome</keyword>
<dbReference type="GO" id="GO:0005634">
    <property type="term" value="C:nucleus"/>
    <property type="evidence" value="ECO:0007669"/>
    <property type="project" value="UniProtKB-SubCell"/>
</dbReference>
<protein>
    <submittedName>
        <fullName evidence="6">Cleavage and polyadenylation specificity factor subunit 1</fullName>
    </submittedName>
</protein>
<dbReference type="Pfam" id="PF23726">
    <property type="entry name" value="Beta-prop_RSE1_2nd"/>
    <property type="match status" value="1"/>
</dbReference>
<dbReference type="OrthoDB" id="6109at2759"/>
<keyword evidence="2" id="KW-0539">Nucleus</keyword>
<accession>A0A8H3WZU9</accession>
<evidence type="ECO:0000259" key="3">
    <source>
        <dbReference type="Pfam" id="PF03178"/>
    </source>
</evidence>
<dbReference type="Pfam" id="PF03178">
    <property type="entry name" value="CPSF_A"/>
    <property type="match status" value="1"/>
</dbReference>
<dbReference type="Gene3D" id="1.10.150.910">
    <property type="match status" value="1"/>
</dbReference>
<evidence type="ECO:0000256" key="2">
    <source>
        <dbReference type="ARBA" id="ARBA00023242"/>
    </source>
</evidence>
<proteinExistence type="predicted"/>
<dbReference type="InterPro" id="IPR050358">
    <property type="entry name" value="RSE1/DDB1/CFT1"/>
</dbReference>
<dbReference type="InterPro" id="IPR018846">
    <property type="entry name" value="Beta-prop_RSE1/DDB1/CPSF1_1st"/>
</dbReference>
<dbReference type="Proteomes" id="UP000439903">
    <property type="component" value="Unassembled WGS sequence"/>
</dbReference>
<dbReference type="InterPro" id="IPR004871">
    <property type="entry name" value="RSE1/DDB1/CPSF1_C"/>
</dbReference>
<dbReference type="PANTHER" id="PTHR10644">
    <property type="entry name" value="DNA REPAIR/RNA PROCESSING CPSF FAMILY"/>
    <property type="match status" value="1"/>
</dbReference>
<comment type="caution">
    <text evidence="6">The sequence shown here is derived from an EMBL/GenBank/DDBJ whole genome shotgun (WGS) entry which is preliminary data.</text>
</comment>
<feature type="domain" description="RSE1/DDB1/CPSF1 C-terminal" evidence="3">
    <location>
        <begin position="1053"/>
        <end position="1393"/>
    </location>
</feature>
<dbReference type="GO" id="GO:0003676">
    <property type="term" value="F:nucleic acid binding"/>
    <property type="evidence" value="ECO:0007669"/>
    <property type="project" value="InterPro"/>
</dbReference>
<evidence type="ECO:0000313" key="7">
    <source>
        <dbReference type="Proteomes" id="UP000439903"/>
    </source>
</evidence>
<feature type="domain" description="RSE1/DDB1/CPSF1 first beta-propeller" evidence="4">
    <location>
        <begin position="86"/>
        <end position="424"/>
    </location>
</feature>
<dbReference type="Gene3D" id="2.130.10.10">
    <property type="entry name" value="YVTN repeat-like/Quinoprotein amine dehydrogenase"/>
    <property type="match status" value="2"/>
</dbReference>
<sequence length="1429" mass="161769">MSIYPLYKEIFPSTSVEEVVCANFTSSKDINIIVARSSILQIYKFVERLEISVEDEDNDLGQEIEKEKDETFLLTLKPATNPSFMTGHLELISQYKLHGNITSMGVVRTISSGANHMDSLLLSFKDAKLSLLEFSLATNNIVTVSIHYYEREEYKLEFLANTRPTELRVDPSNRCAVLNFFGDKLAILPFRQEEALNLDEEEVASKWPYLPSFVVELPSIQSRIKNVIDMKFLYDYYEPTLAILFESCPTWPGKMNTSKDTCSLVVVSIDISQKVYPVIYSMDKLPHSSVKLIPIQKPVGGILIITANAIIHVDQSSPGIGIAVNGYAMSTTDFPLDNSFEHLGLALEGCHYVFLDKDEILLFLRNGGMYLVKLIKDGRSISRITIEKVGTNTLPSCACYVAPGYFFLGSRLGDSHLIQYKAAKSNYKTDGAVNGFSNMSRRNTFDFDAELYETDTTSTNLASVSSKANTKFPTTSEYNFTICDTLINVGPIVDLAYGELAFTEEESHLHTVHKELELVSCSGSGTASSLCIFHRNINPIVSNSFAMTDCLNMWTVSCRDVIFQNMNIDNVDTDSFHKFLFISKKYRTMVLVCGEELQELEHSDFYTEGPTVAVGSVLNGSRILQICGHELRLLDQDGNLMHIIPTQDDNDPEKSLIIFASIVDPYVLLLFDTGEIKLLKADDKSKSIEFYPQPPCINDIPTASCYIYRDDTGLFTLVKDDVVGAVNETNISGFDENVKSESFWCVLYRQDGSLEIHKLPEFKEVFHFPHFDLSPAVLSDVITRQNVKASGQTVEIQEILLINIGRQTKDPYLIARSSVGDIMIYKAFRYIPGTDISDPFLKSQSQSELTDRLAIRFSRIPQEYISRETMYSDIHDKPVTRRSTLQELNIDEIDQTNHDVEKRRTILRQINRQLIPFTNIAGYSGVFVTGAKPLWLICARNNYLRVHPMNADGEIRSFTPFHNIHCKHGFLYTNTQDVCRLSELPTDFQYDMEWTVKKVQLNRSVYGIEYHPEMQVYALLTSLPVEFLLRDENGEPIEFELDSSQFLPETQRFTLELISPVTWETVDRHDFHDDEQGLCIKCVSLQTKSTTSGRKSFIAIGTGIFRGEDVGMRGNVYVFEIIEVVPEPDNPQTNHKFKLLCHEEVKGSVTAICDVNGYLLTCVGPKIFIRAFEDNDRLISVAFIDIQIYASSVVSIKDYILLGDVYKGVWFLGFQEEPAKLVLVGKDYHSMEVGCTNFIIDEPVLYFAVADMDKNIHLFQYAPYNVQSFAGQKLIRRGDFHVGAQVKTMLSLPKKELIRREHSIDQGIPVMEEETSGHKQLCLCGTLDGSIGMITPIPEKMYKRMQLLHSQMVNGIQHPAGLNPKSFRLMQSKQRLAINPAKGILDGDLLIQFPNLALHRQREMTKQIGTTVERILDDLLVLQESCDYF</sequence>
<dbReference type="InterPro" id="IPR015943">
    <property type="entry name" value="WD40/YVTN_repeat-like_dom_sf"/>
</dbReference>
<evidence type="ECO:0000256" key="1">
    <source>
        <dbReference type="ARBA" id="ARBA00004123"/>
    </source>
</evidence>
<evidence type="ECO:0000313" key="6">
    <source>
        <dbReference type="EMBL" id="KAF0377850.1"/>
    </source>
</evidence>
<feature type="domain" description="RSE1/DDB1/CPSF1 second beta-propeller" evidence="5">
    <location>
        <begin position="542"/>
        <end position="981"/>
    </location>
</feature>
<gene>
    <name evidence="6" type="ORF">F8M41_012510</name>
</gene>